<dbReference type="GO" id="GO:0004775">
    <property type="term" value="F:succinate-CoA ligase (ADP-forming) activity"/>
    <property type="evidence" value="ECO:0007669"/>
    <property type="project" value="UniProtKB-EC"/>
</dbReference>
<dbReference type="PANTHER" id="PTHR11117">
    <property type="entry name" value="SUCCINYL-COA LIGASE SUBUNIT ALPHA"/>
    <property type="match status" value="1"/>
</dbReference>
<dbReference type="NCBIfam" id="TIGR01019">
    <property type="entry name" value="sucCoAalpha"/>
    <property type="match status" value="1"/>
</dbReference>
<feature type="domain" description="CoA-binding" evidence="7">
    <location>
        <begin position="5"/>
        <end position="100"/>
    </location>
</feature>
<dbReference type="NCBIfam" id="NF004230">
    <property type="entry name" value="PRK05678.1"/>
    <property type="match status" value="1"/>
</dbReference>
<dbReference type="EMBL" id="LR794158">
    <property type="protein sequence ID" value="CAB3976502.1"/>
    <property type="molecule type" value="Genomic_DNA"/>
</dbReference>
<accession>A0A6J5JY92</accession>
<keyword evidence="3 6" id="KW-0547">Nucleotide-binding</keyword>
<gene>
    <name evidence="8" type="primary">sucD</name>
    <name evidence="8" type="ORF">ESZ_00312</name>
</gene>
<evidence type="ECO:0000259" key="7">
    <source>
        <dbReference type="SMART" id="SM00881"/>
    </source>
</evidence>
<dbReference type="EC" id="6.2.1.5" evidence="6"/>
<evidence type="ECO:0000256" key="2">
    <source>
        <dbReference type="ARBA" id="ARBA00022598"/>
    </source>
</evidence>
<dbReference type="InterPro" id="IPR016102">
    <property type="entry name" value="Succinyl-CoA_synth-like"/>
</dbReference>
<dbReference type="PROSITE" id="PS01216">
    <property type="entry name" value="SUCCINYL_COA_LIG_1"/>
    <property type="match status" value="1"/>
</dbReference>
<keyword evidence="2 5" id="KW-0436">Ligase</keyword>
<dbReference type="Gene3D" id="3.40.50.261">
    <property type="entry name" value="Succinyl-CoA synthetase domains"/>
    <property type="match status" value="1"/>
</dbReference>
<dbReference type="InterPro" id="IPR005810">
    <property type="entry name" value="CoA_lig_alpha"/>
</dbReference>
<dbReference type="PANTHER" id="PTHR11117:SF2">
    <property type="entry name" value="SUCCINATE--COA LIGASE [ADP_GDP-FORMING] SUBUNIT ALPHA, MITOCHONDRIAL"/>
    <property type="match status" value="1"/>
</dbReference>
<proteinExistence type="inferred from homology"/>
<dbReference type="InterPro" id="IPR036291">
    <property type="entry name" value="NAD(P)-bd_dom_sf"/>
</dbReference>
<evidence type="ECO:0000313" key="8">
    <source>
        <dbReference type="EMBL" id="CAB3976502.1"/>
    </source>
</evidence>
<dbReference type="UniPathway" id="UPA00223">
    <property type="reaction ID" value="UER00999"/>
</dbReference>
<dbReference type="PROSITE" id="PS00399">
    <property type="entry name" value="SUCCINYL_COA_LIG_2"/>
    <property type="match status" value="1"/>
</dbReference>
<dbReference type="Proteomes" id="UP000509549">
    <property type="component" value="Chromosome"/>
</dbReference>
<evidence type="ECO:0000256" key="5">
    <source>
        <dbReference type="RuleBase" id="RU000677"/>
    </source>
</evidence>
<name>A0A6J5JY92_9GAMM</name>
<comment type="subunit">
    <text evidence="6">Heterotetramer of two alpha and two beta subunits.</text>
</comment>
<evidence type="ECO:0000313" key="9">
    <source>
        <dbReference type="Proteomes" id="UP000509549"/>
    </source>
</evidence>
<dbReference type="RefSeq" id="WP_176605027.1">
    <property type="nucleotide sequence ID" value="NZ_LR794158.1"/>
</dbReference>
<dbReference type="SUPFAM" id="SSF52210">
    <property type="entry name" value="Succinyl-CoA synthetase domains"/>
    <property type="match status" value="1"/>
</dbReference>
<keyword evidence="9" id="KW-1185">Reference proteome</keyword>
<dbReference type="Pfam" id="PF02629">
    <property type="entry name" value="CoA_binding"/>
    <property type="match status" value="1"/>
</dbReference>
<dbReference type="InterPro" id="IPR003781">
    <property type="entry name" value="CoA-bd"/>
</dbReference>
<dbReference type="GO" id="GO:0004776">
    <property type="term" value="F:succinate-CoA ligase (GDP-forming) activity"/>
    <property type="evidence" value="ECO:0007669"/>
    <property type="project" value="TreeGrafter"/>
</dbReference>
<dbReference type="GO" id="GO:0009361">
    <property type="term" value="C:succinate-CoA ligase complex (ADP-forming)"/>
    <property type="evidence" value="ECO:0007669"/>
    <property type="project" value="TreeGrafter"/>
</dbReference>
<dbReference type="SUPFAM" id="SSF51735">
    <property type="entry name" value="NAD(P)-binding Rossmann-fold domains"/>
    <property type="match status" value="1"/>
</dbReference>
<dbReference type="FunFam" id="3.40.50.261:FF:000006">
    <property type="entry name" value="Succinate--CoA ligase [ADP-forming] subunit alpha"/>
    <property type="match status" value="1"/>
</dbReference>
<dbReference type="AlphaFoldDB" id="A0A6J5JY92"/>
<evidence type="ECO:0000256" key="4">
    <source>
        <dbReference type="PIRSR" id="PIRSR001553-1"/>
    </source>
</evidence>
<dbReference type="InterPro" id="IPR017440">
    <property type="entry name" value="Cit_synth/succinyl-CoA_lig_AS"/>
</dbReference>
<comment type="catalytic activity">
    <reaction evidence="6">
        <text>succinate + ATP + CoA = succinyl-CoA + ADP + phosphate</text>
        <dbReference type="Rhea" id="RHEA:17661"/>
        <dbReference type="ChEBI" id="CHEBI:30031"/>
        <dbReference type="ChEBI" id="CHEBI:30616"/>
        <dbReference type="ChEBI" id="CHEBI:43474"/>
        <dbReference type="ChEBI" id="CHEBI:57287"/>
        <dbReference type="ChEBI" id="CHEBI:57292"/>
        <dbReference type="ChEBI" id="CHEBI:456216"/>
        <dbReference type="EC" id="6.2.1.5"/>
    </reaction>
</comment>
<dbReference type="SMART" id="SM00881">
    <property type="entry name" value="CoA_binding"/>
    <property type="match status" value="1"/>
</dbReference>
<evidence type="ECO:0000256" key="3">
    <source>
        <dbReference type="ARBA" id="ARBA00022741"/>
    </source>
</evidence>
<comment type="similarity">
    <text evidence="5">Belongs to the succinate/malate CoA ligase alpha subunit family.</text>
</comment>
<evidence type="ECO:0000256" key="6">
    <source>
        <dbReference type="RuleBase" id="RU000699"/>
    </source>
</evidence>
<comment type="pathway">
    <text evidence="6">Carbohydrate metabolism; tricarboxylic acid cycle; succinate from succinyl-CoA (ligase route): step 1/1.</text>
</comment>
<reference evidence="8 9" key="1">
    <citation type="submission" date="2020-04" db="EMBL/GenBank/DDBJ databases">
        <authorList>
            <person name="Graf S J."/>
        </authorList>
    </citation>
    <scope>NUCLEOTIDE SEQUENCE [LARGE SCALE GENOMIC DNA]</scope>
    <source>
        <strain evidence="8">1</strain>
    </source>
</reference>
<dbReference type="Gene3D" id="3.40.50.720">
    <property type="entry name" value="NAD(P)-binding Rossmann-like Domain"/>
    <property type="match status" value="1"/>
</dbReference>
<dbReference type="PRINTS" id="PR01798">
    <property type="entry name" value="SCOASYNTHASE"/>
</dbReference>
<dbReference type="KEGG" id="acil:ESZ_00312"/>
<keyword evidence="1 6" id="KW-0816">Tricarboxylic acid cycle</keyword>
<evidence type="ECO:0000256" key="1">
    <source>
        <dbReference type="ARBA" id="ARBA00022532"/>
    </source>
</evidence>
<dbReference type="PIRSF" id="PIRSF001553">
    <property type="entry name" value="SucCS_alpha"/>
    <property type="match status" value="1"/>
</dbReference>
<dbReference type="GO" id="GO:0006099">
    <property type="term" value="P:tricarboxylic acid cycle"/>
    <property type="evidence" value="ECO:0007669"/>
    <property type="project" value="UniProtKB-UniPathway"/>
</dbReference>
<dbReference type="InterPro" id="IPR005811">
    <property type="entry name" value="SUCC_ACL_C"/>
</dbReference>
<feature type="active site" description="Tele-phosphohistidine intermediate" evidence="4">
    <location>
        <position position="247"/>
    </location>
</feature>
<dbReference type="InterPro" id="IPR033847">
    <property type="entry name" value="Citrt_syn/SCS-alpha_CS"/>
</dbReference>
<dbReference type="GO" id="GO:0000166">
    <property type="term" value="F:nucleotide binding"/>
    <property type="evidence" value="ECO:0007669"/>
    <property type="project" value="UniProtKB-KW"/>
</dbReference>
<comment type="function">
    <text evidence="6">Succinyl-CoA synthetase functions in the citric acid cycle (TCA), coupling the hydrolysis of succinyl-CoA to the synthesis of either ATP or GTP and thus represents the only step of substrate-level phosphorylation in the TCA. The alpha subunit of the enzyme binds the substrates coenzyme A and phosphate, while succinate binding and nucleotide specificity is provided by the beta subunit.</text>
</comment>
<dbReference type="Pfam" id="PF00549">
    <property type="entry name" value="Ligase_CoA"/>
    <property type="match status" value="1"/>
</dbReference>
<sequence length="291" mass="31186">MNMNFFKDIKIVCHGFTGKMGTYHSDLSIKYNTNIVAGISPGKGGIYHLGKPVFDNAKDAVDATGANASIIFVPANKCVDSVLDAVDVGIKFIVCITEGIPLLDMFFLKKILKEKNVFFIGPNSPGLVVPSICRLGIMPINIHKVGMVGIVSRSGTLTYEAIKQTSDLDLGQSMSVGIGGDPIVGSNFIDFLKHFNNCLNTKVILLIGEIGGSLEEEAAIYLKNNMKKPVFAYIAGVSAPSGKRMGHAGAIIRSTSGKANEKVGLLKRNGVYIIDSIDKIGKSIKDFTIKN</sequence>
<protein>
    <recommendedName>
        <fullName evidence="6">Succinate--CoA ligase [ADP-forming] subunit alpha</fullName>
        <ecNumber evidence="6">6.2.1.5</ecNumber>
    </recommendedName>
</protein>
<organism evidence="8 9">
    <name type="scientific">Candidatus Azoamicus ciliaticola</name>
    <dbReference type="NCBI Taxonomy" id="2652803"/>
    <lineage>
        <taxon>Bacteria</taxon>
        <taxon>Pseudomonadati</taxon>
        <taxon>Pseudomonadota</taxon>
        <taxon>Gammaproteobacteria</taxon>
        <taxon>Candidatus Azoamicaceae</taxon>
        <taxon>Candidatus Azoamicus</taxon>
    </lineage>
</organism>